<evidence type="ECO:0008006" key="3">
    <source>
        <dbReference type="Google" id="ProtNLM"/>
    </source>
</evidence>
<dbReference type="RefSeq" id="WP_011308623.1">
    <property type="nucleotide sequence ID" value="NZ_CP009526.1"/>
</dbReference>
<gene>
    <name evidence="1" type="ORF">MSBRW_1014</name>
</gene>
<sequence>MVYVVQAIINIDERTNRILNIIKAKYGLKDKSAAINKIAEEYEDVILGPELKPEYIEKLKKIGKQEAIEIGTVEHLRKLYGL</sequence>
<protein>
    <recommendedName>
        <fullName evidence="3">Antitoxin</fullName>
    </recommendedName>
</protein>
<dbReference type="GeneID" id="24822456"/>
<evidence type="ECO:0000313" key="1">
    <source>
        <dbReference type="EMBL" id="AKB50267.1"/>
    </source>
</evidence>
<reference evidence="1 2" key="1">
    <citation type="submission" date="2014-07" db="EMBL/GenBank/DDBJ databases">
        <title>Methanogenic archaea and the global carbon cycle.</title>
        <authorList>
            <person name="Henriksen J.R."/>
            <person name="Luke J."/>
            <person name="Reinhart S."/>
            <person name="Benedict M.N."/>
            <person name="Youngblut N.D."/>
            <person name="Metcalf M.E."/>
            <person name="Whitaker R.J."/>
            <person name="Metcalf W.W."/>
        </authorList>
    </citation>
    <scope>NUCLEOTIDE SEQUENCE [LARGE SCALE GENOMIC DNA]</scope>
    <source>
        <strain evidence="1 2">Wiesmoor</strain>
    </source>
</reference>
<dbReference type="InterPro" id="IPR020271">
    <property type="entry name" value="Uncharacterised_MJ1172"/>
</dbReference>
<evidence type="ECO:0000313" key="2">
    <source>
        <dbReference type="Proteomes" id="UP000033038"/>
    </source>
</evidence>
<dbReference type="KEGG" id="mbw:MSBRW_1014"/>
<dbReference type="Proteomes" id="UP000033038">
    <property type="component" value="Chromosome"/>
</dbReference>
<dbReference type="EMBL" id="CP009526">
    <property type="protein sequence ID" value="AKB50267.1"/>
    <property type="molecule type" value="Genomic_DNA"/>
</dbReference>
<proteinExistence type="predicted"/>
<dbReference type="HOGENOM" id="CLU_189630_0_0_2"/>
<dbReference type="PATRIC" id="fig|1434109.4.peg.1250"/>
<dbReference type="Pfam" id="PF10884">
    <property type="entry name" value="DUF2683"/>
    <property type="match status" value="1"/>
</dbReference>
<accession>A0A0E3QL05</accession>
<name>A0A0E3QL05_METBA</name>
<organism evidence="1 2">
    <name type="scientific">Methanosarcina barkeri str. Wiesmoor</name>
    <dbReference type="NCBI Taxonomy" id="1434109"/>
    <lineage>
        <taxon>Archaea</taxon>
        <taxon>Methanobacteriati</taxon>
        <taxon>Methanobacteriota</taxon>
        <taxon>Stenosarchaea group</taxon>
        <taxon>Methanomicrobia</taxon>
        <taxon>Methanosarcinales</taxon>
        <taxon>Methanosarcinaceae</taxon>
        <taxon>Methanosarcina</taxon>
    </lineage>
</organism>
<dbReference type="AlphaFoldDB" id="A0A0E3QL05"/>